<organism evidence="2 3">
    <name type="scientific">Teratosphaeria destructans</name>
    <dbReference type="NCBI Taxonomy" id="418781"/>
    <lineage>
        <taxon>Eukaryota</taxon>
        <taxon>Fungi</taxon>
        <taxon>Dikarya</taxon>
        <taxon>Ascomycota</taxon>
        <taxon>Pezizomycotina</taxon>
        <taxon>Dothideomycetes</taxon>
        <taxon>Dothideomycetidae</taxon>
        <taxon>Mycosphaerellales</taxon>
        <taxon>Teratosphaeriaceae</taxon>
        <taxon>Teratosphaeria</taxon>
    </lineage>
</organism>
<dbReference type="EMBL" id="RIBY02001224">
    <property type="protein sequence ID" value="KAH9831079.1"/>
    <property type="molecule type" value="Genomic_DNA"/>
</dbReference>
<feature type="compositionally biased region" description="Polar residues" evidence="1">
    <location>
        <begin position="48"/>
        <end position="63"/>
    </location>
</feature>
<evidence type="ECO:0000313" key="2">
    <source>
        <dbReference type="EMBL" id="KAH9831079.1"/>
    </source>
</evidence>
<dbReference type="AlphaFoldDB" id="A0A9W7SUR4"/>
<protein>
    <submittedName>
        <fullName evidence="2">Uncharacterized protein</fullName>
    </submittedName>
</protein>
<evidence type="ECO:0000313" key="3">
    <source>
        <dbReference type="Proteomes" id="UP001138500"/>
    </source>
</evidence>
<reference evidence="2 3" key="2">
    <citation type="journal article" date="2021" name="Curr. Genet.">
        <title>Genetic response to nitrogen starvation in the aggressive Eucalyptus foliar pathogen Teratosphaeria destructans.</title>
        <authorList>
            <person name="Havenga M."/>
            <person name="Wingfield B.D."/>
            <person name="Wingfield M.J."/>
            <person name="Dreyer L.L."/>
            <person name="Roets F."/>
            <person name="Aylward J."/>
        </authorList>
    </citation>
    <scope>NUCLEOTIDE SEQUENCE [LARGE SCALE GENOMIC DNA]</scope>
    <source>
        <strain evidence="2">CMW44962</strain>
    </source>
</reference>
<comment type="caution">
    <text evidence="2">The sequence shown here is derived from an EMBL/GenBank/DDBJ whole genome shotgun (WGS) entry which is preliminary data.</text>
</comment>
<proteinExistence type="predicted"/>
<sequence length="93" mass="9844">MLAAYPLGCEPTVTVTVTAITLILLTPTTLSAPTLLALTLTLAPLAPQQNLDSQTPSSPNHSCSAHRDMVASHPPHTSKQEILFRHRAAIPAI</sequence>
<keyword evidence="3" id="KW-1185">Reference proteome</keyword>
<dbReference type="Proteomes" id="UP001138500">
    <property type="component" value="Unassembled WGS sequence"/>
</dbReference>
<gene>
    <name evidence="2" type="ORF">Tdes44962_MAKER02157</name>
</gene>
<accession>A0A9W7SUR4</accession>
<name>A0A9W7SUR4_9PEZI</name>
<feature type="region of interest" description="Disordered" evidence="1">
    <location>
        <begin position="48"/>
        <end position="78"/>
    </location>
</feature>
<evidence type="ECO:0000256" key="1">
    <source>
        <dbReference type="SAM" id="MobiDB-lite"/>
    </source>
</evidence>
<reference evidence="2 3" key="1">
    <citation type="journal article" date="2018" name="IMA Fungus">
        <title>IMA Genome-F 10: Nine draft genome sequences of Claviceps purpurea s.lat., including C. arundinis, C. humidiphila, and C. cf. spartinae, pseudomolecules for the pitch canker pathogen Fusarium circinatum, draft genome of Davidsoniella eucalypti, Grosmannia galeiformis, Quambalaria eucalypti, and Teratosphaeria destructans.</title>
        <authorList>
            <person name="Wingfield B.D."/>
            <person name="Liu M."/>
            <person name="Nguyen H.D."/>
            <person name="Lane F.A."/>
            <person name="Morgan S.W."/>
            <person name="De Vos L."/>
            <person name="Wilken P.M."/>
            <person name="Duong T.A."/>
            <person name="Aylward J."/>
            <person name="Coetzee M.P."/>
            <person name="Dadej K."/>
            <person name="De Beer Z.W."/>
            <person name="Findlay W."/>
            <person name="Havenga M."/>
            <person name="Kolarik M."/>
            <person name="Menzies J.G."/>
            <person name="Naidoo K."/>
            <person name="Pochopski O."/>
            <person name="Shoukouhi P."/>
            <person name="Santana Q.C."/>
            <person name="Seifert K.A."/>
            <person name="Soal N."/>
            <person name="Steenkamp E.T."/>
            <person name="Tatham C.T."/>
            <person name="van der Nest M.A."/>
            <person name="Wingfield M.J."/>
        </authorList>
    </citation>
    <scope>NUCLEOTIDE SEQUENCE [LARGE SCALE GENOMIC DNA]</scope>
    <source>
        <strain evidence="2">CMW44962</strain>
    </source>
</reference>